<dbReference type="GO" id="GO:0016787">
    <property type="term" value="F:hydrolase activity"/>
    <property type="evidence" value="ECO:0007669"/>
    <property type="project" value="UniProtKB-KW"/>
</dbReference>
<proteinExistence type="predicted"/>
<reference evidence="2" key="1">
    <citation type="submission" date="2022-08" db="EMBL/GenBank/DDBJ databases">
        <title>Complete genome sequence of 14 non-tuberculosis mycobacteria type-strains.</title>
        <authorList>
            <person name="Igarashi Y."/>
            <person name="Osugi A."/>
            <person name="Mitarai S."/>
        </authorList>
    </citation>
    <scope>NUCLEOTIDE SEQUENCE</scope>
    <source>
        <strain evidence="2">DSM 45575</strain>
    </source>
</reference>
<dbReference type="RefSeq" id="WP_260063019.1">
    <property type="nucleotide sequence ID" value="NZ_CP092365.1"/>
</dbReference>
<keyword evidence="3" id="KW-1185">Reference proteome</keyword>
<organism evidence="2 3">
    <name type="scientific">Mycolicibacillus parakoreensis</name>
    <dbReference type="NCBI Taxonomy" id="1069221"/>
    <lineage>
        <taxon>Bacteria</taxon>
        <taxon>Bacillati</taxon>
        <taxon>Actinomycetota</taxon>
        <taxon>Actinomycetes</taxon>
        <taxon>Mycobacteriales</taxon>
        <taxon>Mycobacteriaceae</taxon>
        <taxon>Mycolicibacillus</taxon>
    </lineage>
</organism>
<name>A0ABY3TYY2_9MYCO</name>
<keyword evidence="2" id="KW-0378">Hydrolase</keyword>
<feature type="domain" description="AB hydrolase-1" evidence="1">
    <location>
        <begin position="72"/>
        <end position="299"/>
    </location>
</feature>
<dbReference type="PANTHER" id="PTHR43433:SF1">
    <property type="entry name" value="BLL5160 PROTEIN"/>
    <property type="match status" value="1"/>
</dbReference>
<evidence type="ECO:0000259" key="1">
    <source>
        <dbReference type="Pfam" id="PF12697"/>
    </source>
</evidence>
<evidence type="ECO:0000313" key="3">
    <source>
        <dbReference type="Proteomes" id="UP001055200"/>
    </source>
</evidence>
<evidence type="ECO:0000313" key="2">
    <source>
        <dbReference type="EMBL" id="ULN52927.2"/>
    </source>
</evidence>
<dbReference type="Proteomes" id="UP001055200">
    <property type="component" value="Chromosome"/>
</dbReference>
<dbReference type="PANTHER" id="PTHR43433">
    <property type="entry name" value="HYDROLASE, ALPHA/BETA FOLD FAMILY PROTEIN"/>
    <property type="match status" value="1"/>
</dbReference>
<dbReference type="EMBL" id="CP092365">
    <property type="protein sequence ID" value="ULN52927.2"/>
    <property type="molecule type" value="Genomic_DNA"/>
</dbReference>
<dbReference type="Pfam" id="PF12697">
    <property type="entry name" value="Abhydrolase_6"/>
    <property type="match status" value="1"/>
</dbReference>
<dbReference type="SUPFAM" id="SSF53474">
    <property type="entry name" value="alpha/beta-Hydrolases"/>
    <property type="match status" value="1"/>
</dbReference>
<gene>
    <name evidence="2" type="ORF">MIU77_00585</name>
</gene>
<dbReference type="InterPro" id="IPR050471">
    <property type="entry name" value="AB_hydrolase"/>
</dbReference>
<dbReference type="InterPro" id="IPR029058">
    <property type="entry name" value="AB_hydrolase_fold"/>
</dbReference>
<protein>
    <submittedName>
        <fullName evidence="2">Alpha/beta hydrolase</fullName>
    </submittedName>
</protein>
<dbReference type="InterPro" id="IPR000073">
    <property type="entry name" value="AB_hydrolase_1"/>
</dbReference>
<dbReference type="Gene3D" id="3.40.50.1820">
    <property type="entry name" value="alpha/beta hydrolase"/>
    <property type="match status" value="1"/>
</dbReference>
<sequence>MRLPRRAGRLWFNGRIDVVAGLRGLSEALLAAKLPGAVAVGPRPGGRTLELPGRGSTYVVDTGPIGSGPTFLLLHSVACTGMLTWYPSLAMLRRFGRVVIFDQRGHGAGIPAGRVLLEDCADDAVAVADALGIDTFIPVGFSMGSLVAQLTWQRHRRRVDALVLCAAAATFAEAAPMRLGTSLFAALLDAFTPRPDPATAVAPGGCDTVTANDVRWALAEFRATDVSAMCRALAEIVRFDSRPWIGGIDVPTAVVVPTRDRVISPRHQRWLAAQIPQATAVPVAGGHACCTLQQEAFVAGLHTAVDTVLTALPAAASAAAS</sequence>
<accession>A0ABY3TYY2</accession>